<gene>
    <name evidence="4" type="ORF">SKP52_21730</name>
</gene>
<evidence type="ECO:0000313" key="4">
    <source>
        <dbReference type="EMBL" id="AJA11200.1"/>
    </source>
</evidence>
<evidence type="ECO:0000259" key="2">
    <source>
        <dbReference type="Pfam" id="PF04773"/>
    </source>
</evidence>
<dbReference type="PANTHER" id="PTHR30273:SF2">
    <property type="entry name" value="PROTEIN FECR"/>
    <property type="match status" value="1"/>
</dbReference>
<protein>
    <submittedName>
        <fullName evidence="4">Anti-FecI sigma factor FecR</fullName>
    </submittedName>
</protein>
<name>A0A0A7PMH6_9SPHN</name>
<keyword evidence="5" id="KW-1185">Reference proteome</keyword>
<dbReference type="OrthoDB" id="9798846at2"/>
<dbReference type="Pfam" id="PF04773">
    <property type="entry name" value="FecR"/>
    <property type="match status" value="1"/>
</dbReference>
<evidence type="ECO:0000259" key="3">
    <source>
        <dbReference type="Pfam" id="PF16220"/>
    </source>
</evidence>
<dbReference type="Gene3D" id="2.60.120.1440">
    <property type="match status" value="1"/>
</dbReference>
<dbReference type="GO" id="GO:0016989">
    <property type="term" value="F:sigma factor antagonist activity"/>
    <property type="evidence" value="ECO:0007669"/>
    <property type="project" value="TreeGrafter"/>
</dbReference>
<sequence length="315" mass="34745">MTQSARKSVDEMAAEWVARMDTGIWSNADDEQLGKWLREDEQHEGALVHAQALWTVIALDRSELQDEPRGSARRFDRRKFLLGTGGALAASVVGSLYLFNSDMGYATDVGETRRVALTDGSIAAINTDSKLDVKIVENERRIKIEKGEAWFQVTKDPQRPFIVEAGEVRVRAVGTAFSVRRRGDGAEILVSEGVVEAWAVGTRTKSVRLPAGSKIRIRNNGSVDGRSSEEQVIERALAWRSGKIDLAGTRVDAAIAEMNRYNRRQIVLGDPILAAERIDGVFQTNDPEGFARVIAGSFSRSVDIANSNEIRILPH</sequence>
<feature type="domain" description="FecR N-terminal" evidence="3">
    <location>
        <begin position="13"/>
        <end position="53"/>
    </location>
</feature>
<accession>A0A0A7PMH6</accession>
<dbReference type="InterPro" id="IPR012373">
    <property type="entry name" value="Ferrdict_sens_TM"/>
</dbReference>
<keyword evidence="1" id="KW-0472">Membrane</keyword>
<dbReference type="EMBL" id="CP009122">
    <property type="protein sequence ID" value="AJA11200.1"/>
    <property type="molecule type" value="Genomic_DNA"/>
</dbReference>
<dbReference type="PANTHER" id="PTHR30273">
    <property type="entry name" value="PERIPLASMIC SIGNAL SENSOR AND SIGMA FACTOR ACTIVATOR FECR-RELATED"/>
    <property type="match status" value="1"/>
</dbReference>
<dbReference type="AlphaFoldDB" id="A0A0A7PMH6"/>
<feature type="transmembrane region" description="Helical" evidence="1">
    <location>
        <begin position="80"/>
        <end position="99"/>
    </location>
</feature>
<dbReference type="KEGG" id="sphk:SKP52_21730"/>
<dbReference type="STRING" id="1515612.SKP52_21730"/>
<dbReference type="InterPro" id="IPR006860">
    <property type="entry name" value="FecR"/>
</dbReference>
<proteinExistence type="predicted"/>
<reference evidence="4 5" key="1">
    <citation type="journal article" date="2015" name="Int. J. Syst. Evol. Microbiol.">
        <title>Description of Sphingopyxis fribergensis sp. nov. - a soil bacterium with the ability to degrade styrene and phenylacetic acid.</title>
        <authorList>
            <person name="Oelschlagel M."/>
            <person name="Ruckert C."/>
            <person name="Kalinowski J."/>
            <person name="Schmidt G."/>
            <person name="Schlomann M."/>
            <person name="Tischler D."/>
        </authorList>
    </citation>
    <scope>NUCLEOTIDE SEQUENCE [LARGE SCALE GENOMIC DNA]</scope>
    <source>
        <strain evidence="4 5">Kp5.2</strain>
    </source>
</reference>
<evidence type="ECO:0000256" key="1">
    <source>
        <dbReference type="SAM" id="Phobius"/>
    </source>
</evidence>
<dbReference type="Proteomes" id="UP000030907">
    <property type="component" value="Chromosome"/>
</dbReference>
<keyword evidence="1" id="KW-0812">Transmembrane</keyword>
<keyword evidence="1" id="KW-1133">Transmembrane helix</keyword>
<dbReference type="Pfam" id="PF16220">
    <property type="entry name" value="DUF4880"/>
    <property type="match status" value="1"/>
</dbReference>
<feature type="domain" description="FecR protein" evidence="2">
    <location>
        <begin position="105"/>
        <end position="196"/>
    </location>
</feature>
<dbReference type="InterPro" id="IPR032623">
    <property type="entry name" value="FecR_N"/>
</dbReference>
<dbReference type="PIRSF" id="PIRSF018266">
    <property type="entry name" value="FecR"/>
    <property type="match status" value="1"/>
</dbReference>
<dbReference type="RefSeq" id="WP_039578594.1">
    <property type="nucleotide sequence ID" value="NZ_CP009122.1"/>
</dbReference>
<dbReference type="HOGENOM" id="CLU_050192_0_2_5"/>
<evidence type="ECO:0000313" key="5">
    <source>
        <dbReference type="Proteomes" id="UP000030907"/>
    </source>
</evidence>
<organism evidence="4 5">
    <name type="scientific">Sphingopyxis fribergensis</name>
    <dbReference type="NCBI Taxonomy" id="1515612"/>
    <lineage>
        <taxon>Bacteria</taxon>
        <taxon>Pseudomonadati</taxon>
        <taxon>Pseudomonadota</taxon>
        <taxon>Alphaproteobacteria</taxon>
        <taxon>Sphingomonadales</taxon>
        <taxon>Sphingomonadaceae</taxon>
        <taxon>Sphingopyxis</taxon>
    </lineage>
</organism>